<feature type="transmembrane region" description="Helical" evidence="1">
    <location>
        <begin position="12"/>
        <end position="30"/>
    </location>
</feature>
<feature type="transmembrane region" description="Helical" evidence="1">
    <location>
        <begin position="70"/>
        <end position="89"/>
    </location>
</feature>
<keyword evidence="3" id="KW-1185">Reference proteome</keyword>
<dbReference type="EMBL" id="MIKC01000034">
    <property type="protein sequence ID" value="OEG21907.1"/>
    <property type="molecule type" value="Genomic_DNA"/>
</dbReference>
<reference evidence="3" key="1">
    <citation type="submission" date="2016-09" db="EMBL/GenBank/DDBJ databases">
        <authorList>
            <person name="Gulvik C.A."/>
        </authorList>
    </citation>
    <scope>NUCLEOTIDE SEQUENCE [LARGE SCALE GENOMIC DNA]</scope>
    <source>
        <strain evidence="3">LMG 26676</strain>
    </source>
</reference>
<evidence type="ECO:0000313" key="3">
    <source>
        <dbReference type="Proteomes" id="UP000094469"/>
    </source>
</evidence>
<sequence>MKVPGIWKGLGWFLVIIPLIGLFGLLKLIVEIGIGYTFAVLGVLMWLSLLSVVFSIVVGVLLIRGSIWGYYLTKVLMVISVINIVFLLFDFDLRSFVSLIFRLIILSKVIYADTTNLYLSELRSASKN</sequence>
<dbReference type="Proteomes" id="UP000094469">
    <property type="component" value="Unassembled WGS sequence"/>
</dbReference>
<proteinExistence type="predicted"/>
<keyword evidence="1" id="KW-0472">Membrane</keyword>
<protein>
    <submittedName>
        <fullName evidence="2">Uncharacterized protein</fullName>
    </submittedName>
</protein>
<name>A0A1E5HAC4_9ENTE</name>
<dbReference type="STRING" id="1131292.BCR24_04175"/>
<evidence type="ECO:0000256" key="1">
    <source>
        <dbReference type="SAM" id="Phobius"/>
    </source>
</evidence>
<keyword evidence="1" id="KW-1133">Transmembrane helix</keyword>
<evidence type="ECO:0000313" key="2">
    <source>
        <dbReference type="EMBL" id="OEG21907.1"/>
    </source>
</evidence>
<dbReference type="RefSeq" id="WP_069640467.1">
    <property type="nucleotide sequence ID" value="NZ_JAFBEZ010000007.1"/>
</dbReference>
<gene>
    <name evidence="2" type="ORF">BCR24_04175</name>
</gene>
<comment type="caution">
    <text evidence="2">The sequence shown here is derived from an EMBL/GenBank/DDBJ whole genome shotgun (WGS) entry which is preliminary data.</text>
</comment>
<accession>A0A1E5HAC4</accession>
<dbReference type="OrthoDB" id="2194935at2"/>
<keyword evidence="1" id="KW-0812">Transmembrane</keyword>
<feature type="transmembrane region" description="Helical" evidence="1">
    <location>
        <begin position="36"/>
        <end position="63"/>
    </location>
</feature>
<dbReference type="AlphaFoldDB" id="A0A1E5HAC4"/>
<organism evidence="2 3">
    <name type="scientific">Enterococcus ureilyticus</name>
    <dbReference type="NCBI Taxonomy" id="1131292"/>
    <lineage>
        <taxon>Bacteria</taxon>
        <taxon>Bacillati</taxon>
        <taxon>Bacillota</taxon>
        <taxon>Bacilli</taxon>
        <taxon>Lactobacillales</taxon>
        <taxon>Enterococcaceae</taxon>
        <taxon>Enterococcus</taxon>
    </lineage>
</organism>